<dbReference type="PANTHER" id="PTHR11669">
    <property type="entry name" value="REPLICATION FACTOR C / DNA POLYMERASE III GAMMA-TAU SUBUNIT"/>
    <property type="match status" value="1"/>
</dbReference>
<dbReference type="GO" id="GO:0003677">
    <property type="term" value="F:DNA binding"/>
    <property type="evidence" value="ECO:0007669"/>
    <property type="project" value="InterPro"/>
</dbReference>
<dbReference type="SUPFAM" id="SSF48019">
    <property type="entry name" value="post-AAA+ oligomerization domain-like"/>
    <property type="match status" value="1"/>
</dbReference>
<dbReference type="PANTHER" id="PTHR11669:SF0">
    <property type="entry name" value="PROTEIN STICHEL-LIKE 2"/>
    <property type="match status" value="1"/>
</dbReference>
<evidence type="ECO:0000256" key="7">
    <source>
        <dbReference type="ARBA" id="ARBA00022833"/>
    </source>
</evidence>
<dbReference type="InterPro" id="IPR038249">
    <property type="entry name" value="PolIII_tau_V_sf"/>
</dbReference>
<dbReference type="FunFam" id="3.40.50.300:FF:000014">
    <property type="entry name" value="DNA polymerase III subunit gamma/tau"/>
    <property type="match status" value="1"/>
</dbReference>
<feature type="domain" description="AAA+ ATPase" evidence="13">
    <location>
        <begin position="37"/>
        <end position="177"/>
    </location>
</feature>
<dbReference type="InterPro" id="IPR003593">
    <property type="entry name" value="AAA+_ATPase"/>
</dbReference>
<evidence type="ECO:0000256" key="2">
    <source>
        <dbReference type="ARBA" id="ARBA00022679"/>
    </source>
</evidence>
<evidence type="ECO:0000256" key="3">
    <source>
        <dbReference type="ARBA" id="ARBA00022695"/>
    </source>
</evidence>
<dbReference type="Gene3D" id="1.20.272.10">
    <property type="match status" value="1"/>
</dbReference>
<keyword evidence="4 11" id="KW-0235">DNA replication</keyword>
<evidence type="ECO:0000256" key="4">
    <source>
        <dbReference type="ARBA" id="ARBA00022705"/>
    </source>
</evidence>
<dbReference type="InterPro" id="IPR008921">
    <property type="entry name" value="DNA_pol3_clamp-load_cplx_C"/>
</dbReference>
<dbReference type="InterPro" id="IPR022754">
    <property type="entry name" value="DNA_pol_III_gamma-3"/>
</dbReference>
<feature type="compositionally biased region" description="Acidic residues" evidence="12">
    <location>
        <begin position="497"/>
        <end position="507"/>
    </location>
</feature>
<comment type="function">
    <text evidence="11">DNA polymerase III is a complex, multichain enzyme responsible for most of the replicative synthesis in bacteria. This DNA polymerase also exhibits 3' to 5' exonuclease activity.</text>
</comment>
<dbReference type="NCBIfam" id="NF004046">
    <property type="entry name" value="PRK05563.1"/>
    <property type="match status" value="1"/>
</dbReference>
<comment type="subunit">
    <text evidence="11">DNA polymerase III contains a core (composed of alpha, epsilon and theta chains) that associates with a tau subunit. This core dimerizes to form the POLIII' complex. PolIII' associates with the gamma complex (composed of gamma, delta, delta', psi and chi chains) and with the beta chain to form the complete DNA polymerase III complex.</text>
</comment>
<comment type="catalytic activity">
    <reaction evidence="10 11">
        <text>DNA(n) + a 2'-deoxyribonucleoside 5'-triphosphate = DNA(n+1) + diphosphate</text>
        <dbReference type="Rhea" id="RHEA:22508"/>
        <dbReference type="Rhea" id="RHEA-COMP:17339"/>
        <dbReference type="Rhea" id="RHEA-COMP:17340"/>
        <dbReference type="ChEBI" id="CHEBI:33019"/>
        <dbReference type="ChEBI" id="CHEBI:61560"/>
        <dbReference type="ChEBI" id="CHEBI:173112"/>
        <dbReference type="EC" id="2.7.7.7"/>
    </reaction>
</comment>
<dbReference type="GO" id="GO:0005524">
    <property type="term" value="F:ATP binding"/>
    <property type="evidence" value="ECO:0007669"/>
    <property type="project" value="UniProtKB-KW"/>
</dbReference>
<evidence type="ECO:0000256" key="6">
    <source>
        <dbReference type="ARBA" id="ARBA00022741"/>
    </source>
</evidence>
<dbReference type="InterPro" id="IPR021029">
    <property type="entry name" value="DNA_pol_III_tau_dom-5"/>
</dbReference>
<keyword evidence="2 11" id="KW-0808">Transferase</keyword>
<dbReference type="Gene3D" id="1.10.8.60">
    <property type="match status" value="1"/>
</dbReference>
<dbReference type="Gene3D" id="3.40.50.300">
    <property type="entry name" value="P-loop containing nucleotide triphosphate hydrolases"/>
    <property type="match status" value="1"/>
</dbReference>
<dbReference type="SMART" id="SM00382">
    <property type="entry name" value="AAA"/>
    <property type="match status" value="1"/>
</dbReference>
<evidence type="ECO:0000256" key="12">
    <source>
        <dbReference type="SAM" id="MobiDB-lite"/>
    </source>
</evidence>
<dbReference type="GO" id="GO:0003887">
    <property type="term" value="F:DNA-directed DNA polymerase activity"/>
    <property type="evidence" value="ECO:0007669"/>
    <property type="project" value="UniProtKB-KW"/>
</dbReference>
<evidence type="ECO:0000256" key="9">
    <source>
        <dbReference type="ARBA" id="ARBA00022932"/>
    </source>
</evidence>
<evidence type="ECO:0000256" key="8">
    <source>
        <dbReference type="ARBA" id="ARBA00022840"/>
    </source>
</evidence>
<dbReference type="FunFam" id="1.20.272.10:FF:000003">
    <property type="entry name" value="DNA polymerase III subunit gamma/tau"/>
    <property type="match status" value="1"/>
</dbReference>
<dbReference type="GO" id="GO:0009360">
    <property type="term" value="C:DNA polymerase III complex"/>
    <property type="evidence" value="ECO:0007669"/>
    <property type="project" value="InterPro"/>
</dbReference>
<accession>A0AB38YJA2</accession>
<evidence type="ECO:0000256" key="5">
    <source>
        <dbReference type="ARBA" id="ARBA00022723"/>
    </source>
</evidence>
<gene>
    <name evidence="11 14" type="primary">dnaX</name>
    <name evidence="14" type="ORF">NFC81_07050</name>
</gene>
<feature type="compositionally biased region" description="Low complexity" evidence="12">
    <location>
        <begin position="370"/>
        <end position="379"/>
    </location>
</feature>
<evidence type="ECO:0000313" key="14">
    <source>
        <dbReference type="EMBL" id="WLD59529.1"/>
    </source>
</evidence>
<evidence type="ECO:0000256" key="10">
    <source>
        <dbReference type="ARBA" id="ARBA00049244"/>
    </source>
</evidence>
<dbReference type="EC" id="2.7.7.7" evidence="11"/>
<dbReference type="Pfam" id="PF13177">
    <property type="entry name" value="DNA_pol3_delta2"/>
    <property type="match status" value="1"/>
</dbReference>
<dbReference type="AlphaFoldDB" id="A0AB38YJA2"/>
<keyword evidence="6 11" id="KW-0547">Nucleotide-binding</keyword>
<name>A0AB38YJA2_9GAMM</name>
<keyword evidence="3 11" id="KW-0548">Nucleotidyltransferase</keyword>
<dbReference type="EMBL" id="CP101717">
    <property type="protein sequence ID" value="WLD59529.1"/>
    <property type="molecule type" value="Genomic_DNA"/>
</dbReference>
<evidence type="ECO:0000256" key="1">
    <source>
        <dbReference type="ARBA" id="ARBA00006360"/>
    </source>
</evidence>
<keyword evidence="8 11" id="KW-0067">ATP-binding</keyword>
<dbReference type="InterPro" id="IPR050238">
    <property type="entry name" value="DNA_Rep/Repair_Clamp_Loader"/>
</dbReference>
<dbReference type="InterPro" id="IPR012763">
    <property type="entry name" value="DNA_pol_III_sug/sutau_N"/>
</dbReference>
<organism evidence="14">
    <name type="scientific">Salinispirillum sp. LH 10-3-1</name>
    <dbReference type="NCBI Taxonomy" id="2952525"/>
    <lineage>
        <taxon>Bacteria</taxon>
        <taxon>Pseudomonadati</taxon>
        <taxon>Pseudomonadota</taxon>
        <taxon>Gammaproteobacteria</taxon>
        <taxon>Oceanospirillales</taxon>
        <taxon>Saccharospirillaceae</taxon>
        <taxon>Salinispirillum</taxon>
    </lineage>
</organism>
<dbReference type="PRINTS" id="PR00300">
    <property type="entry name" value="CLPPROTEASEA"/>
</dbReference>
<dbReference type="NCBIfam" id="NF005942">
    <property type="entry name" value="PRK07994.1"/>
    <property type="match status" value="1"/>
</dbReference>
<dbReference type="GO" id="GO:0006261">
    <property type="term" value="P:DNA-templated DNA replication"/>
    <property type="evidence" value="ECO:0007669"/>
    <property type="project" value="TreeGrafter"/>
</dbReference>
<dbReference type="FunFam" id="1.10.8.60:FF:000013">
    <property type="entry name" value="DNA polymerase III subunit gamma/tau"/>
    <property type="match status" value="1"/>
</dbReference>
<reference evidence="14" key="1">
    <citation type="submission" date="2022-07" db="EMBL/GenBank/DDBJ databases">
        <title>Complete genome sequence of Salinispirillum sp. LH10-3-1 capable of multiple carbohydrate inversion isolated from a soda lake.</title>
        <authorList>
            <person name="Liu J."/>
            <person name="Zhai Y."/>
            <person name="Zhang H."/>
            <person name="Yang H."/>
            <person name="Qu J."/>
            <person name="Li J."/>
        </authorList>
    </citation>
    <scope>NUCLEOTIDE SEQUENCE</scope>
    <source>
        <strain evidence="14">LH 10-3-1</strain>
    </source>
</reference>
<dbReference type="InterPro" id="IPR001270">
    <property type="entry name" value="ClpA/B"/>
</dbReference>
<dbReference type="SUPFAM" id="SSF52540">
    <property type="entry name" value="P-loop containing nucleoside triphosphate hydrolases"/>
    <property type="match status" value="1"/>
</dbReference>
<dbReference type="CDD" id="cd18137">
    <property type="entry name" value="HLD_clamp_pol_III_gamma_tau"/>
    <property type="match status" value="1"/>
</dbReference>
<dbReference type="CDD" id="cd00009">
    <property type="entry name" value="AAA"/>
    <property type="match status" value="1"/>
</dbReference>
<dbReference type="RefSeq" id="WP_304996821.1">
    <property type="nucleotide sequence ID" value="NZ_CP101717.1"/>
</dbReference>
<dbReference type="GO" id="GO:0046872">
    <property type="term" value="F:metal ion binding"/>
    <property type="evidence" value="ECO:0007669"/>
    <property type="project" value="UniProtKB-KW"/>
</dbReference>
<proteinExistence type="inferred from homology"/>
<dbReference type="Pfam" id="PF22608">
    <property type="entry name" value="DNAX_ATPase_lid"/>
    <property type="match status" value="1"/>
</dbReference>
<dbReference type="InterPro" id="IPR027417">
    <property type="entry name" value="P-loop_NTPase"/>
</dbReference>
<evidence type="ECO:0000256" key="11">
    <source>
        <dbReference type="RuleBase" id="RU364063"/>
    </source>
</evidence>
<dbReference type="Gene3D" id="3.30.300.150">
    <property type="entry name" value="DNA polymerase III, tau subunit, domain V"/>
    <property type="match status" value="1"/>
</dbReference>
<keyword evidence="9 11" id="KW-0239">DNA-directed DNA polymerase</keyword>
<dbReference type="Pfam" id="PF12170">
    <property type="entry name" value="DNA_pol3_tau_5"/>
    <property type="match status" value="1"/>
</dbReference>
<sequence length="683" mass="74846">MSYQVLARKWRPQTFAQMVGQRHVLTALVNALDNQRLHHAYLFTGTRGVGKTTLARLFAKSLNCEVGVSSTPCGQCSACLEIAENRFIDLIEVDAASRTKVEDTRELLENVQYQPTRGRYKVYLIDEVHMLSNHSFNALLKTLEEPPPHVKFLLATTDPQKLPVTVLSRCLQFNLKSMTPDMVVDHLRDILQKESIPFEDAALVHLGKAAQGSMRDALSLTDQAVAYGQGRIQEAEVAEMLGTVDTRQILSLLEALAEQDADKILRLVAALAEFAPNWQHLMADVLTLLHQLAVLQAAPGYEVRLHQEALKAITARFAPDDIQLYYQLGLQAHKDLASAPEARQGFEMALLRMLAFTPDVKRAYRGPVPTSAAVPSASVRPAEQQGAPDEAKPEPATPAPSNPEPQVDEHSRVEALSVAPEPEVVQAAVAEPDPVVAEPEPEPAEPAPTVEQVTQDDQPPWAPESLDYSDQELPASADDEYDDINAPNAPAAHYESPVDENSDEEPAITETASLNPELASMGDLAPADESSSDGFLVFPAATQQALDRLADDVDALGDLWPDIIPALELQGVLLTLAANSVVVDLRDATLTLLVDEAYQRLYQESMLPRLIASMDSISCPIDRVVVTFGTCTGETLNQRQQRLRREAFEQAKQALQNDRFVQALQQEMGGVLLTDTIEPIVSN</sequence>
<feature type="region of interest" description="Disordered" evidence="12">
    <location>
        <begin position="370"/>
        <end position="412"/>
    </location>
</feature>
<dbReference type="NCBIfam" id="TIGR02397">
    <property type="entry name" value="dnaX_nterm"/>
    <property type="match status" value="1"/>
</dbReference>
<dbReference type="Pfam" id="PF12169">
    <property type="entry name" value="DNA_pol3_gamma3"/>
    <property type="match status" value="1"/>
</dbReference>
<keyword evidence="7" id="KW-0862">Zinc</keyword>
<comment type="similarity">
    <text evidence="1 11">Belongs to the DnaX/STICHEL family.</text>
</comment>
<keyword evidence="5" id="KW-0479">Metal-binding</keyword>
<protein>
    <recommendedName>
        <fullName evidence="11">DNA polymerase III subunit gamma/tau</fullName>
        <ecNumber evidence="11">2.7.7.7</ecNumber>
    </recommendedName>
</protein>
<dbReference type="InterPro" id="IPR045085">
    <property type="entry name" value="HLD_clamp_pol_III_gamma_tau"/>
</dbReference>
<feature type="region of interest" description="Disordered" evidence="12">
    <location>
        <begin position="436"/>
        <end position="507"/>
    </location>
</feature>
<evidence type="ECO:0000259" key="13">
    <source>
        <dbReference type="SMART" id="SM00382"/>
    </source>
</evidence>